<accession>A0A366XP00</accession>
<comment type="similarity">
    <text evidence="2">Belongs to the P-Pant transferase superfamily. Gsp/Sfp/HetI/AcpT family.</text>
</comment>
<keyword evidence="10 11" id="KW-0275">Fatty acid biosynthesis</keyword>
<evidence type="ECO:0000256" key="1">
    <source>
        <dbReference type="ARBA" id="ARBA00001946"/>
    </source>
</evidence>
<protein>
    <recommendedName>
        <fullName evidence="11">Holo-[acyl-carrier-protein] synthase</fullName>
        <shortName evidence="11">Holo-ACP synthase</shortName>
        <ecNumber evidence="11">2.7.8.7</ecNumber>
    </recommendedName>
    <alternativeName>
        <fullName evidence="11">4'-phosphopantetheinyl transferase AcpS</fullName>
    </alternativeName>
</protein>
<keyword evidence="14" id="KW-1185">Reference proteome</keyword>
<evidence type="ECO:0000259" key="12">
    <source>
        <dbReference type="Pfam" id="PF01648"/>
    </source>
</evidence>
<dbReference type="InterPro" id="IPR002582">
    <property type="entry name" value="ACPS"/>
</dbReference>
<comment type="similarity">
    <text evidence="11">Belongs to the P-Pant transferase superfamily. AcpS family.</text>
</comment>
<keyword evidence="7 11" id="KW-0276">Fatty acid metabolism</keyword>
<dbReference type="Gene3D" id="3.90.470.20">
    <property type="entry name" value="4'-phosphopantetheinyl transferase domain"/>
    <property type="match status" value="1"/>
</dbReference>
<gene>
    <name evidence="11" type="primary">acpS</name>
    <name evidence="13" type="ORF">DS031_20060</name>
</gene>
<proteinExistence type="inferred from homology"/>
<evidence type="ECO:0000256" key="3">
    <source>
        <dbReference type="ARBA" id="ARBA00022490"/>
    </source>
</evidence>
<keyword evidence="4 11" id="KW-0444">Lipid biosynthesis</keyword>
<evidence type="ECO:0000256" key="9">
    <source>
        <dbReference type="ARBA" id="ARBA00023098"/>
    </source>
</evidence>
<reference evidence="13 14" key="1">
    <citation type="submission" date="2018-07" db="EMBL/GenBank/DDBJ databases">
        <title>Lottiidibacillus patelloidae gen. nov., sp. nov., isolated from the intestinal tract of a marine limpet and the reclassification of B. taeanensis BH030017T, B. algicola KMM 3737T and B. hwajinpoensis SW-72T as genus Lottiidibacillus.</title>
        <authorList>
            <person name="Liu R."/>
            <person name="Huang Z."/>
        </authorList>
    </citation>
    <scope>NUCLEOTIDE SEQUENCE [LARGE SCALE GENOMIC DNA]</scope>
    <source>
        <strain evidence="13 14">BH030017</strain>
    </source>
</reference>
<name>A0A366XP00_9BACI</name>
<dbReference type="Pfam" id="PF01648">
    <property type="entry name" value="ACPS"/>
    <property type="match status" value="1"/>
</dbReference>
<dbReference type="GO" id="GO:0008897">
    <property type="term" value="F:holo-[acyl-carrier-protein] synthase activity"/>
    <property type="evidence" value="ECO:0007669"/>
    <property type="project" value="UniProtKB-UniRule"/>
</dbReference>
<dbReference type="InterPro" id="IPR008278">
    <property type="entry name" value="4-PPantetheinyl_Trfase_dom"/>
</dbReference>
<keyword evidence="5 11" id="KW-0808">Transferase</keyword>
<dbReference type="InterPro" id="IPR037143">
    <property type="entry name" value="4-PPantetheinyl_Trfase_dom_sf"/>
</dbReference>
<dbReference type="InterPro" id="IPR050559">
    <property type="entry name" value="P-Pant_transferase_sf"/>
</dbReference>
<evidence type="ECO:0000313" key="14">
    <source>
        <dbReference type="Proteomes" id="UP000253314"/>
    </source>
</evidence>
<evidence type="ECO:0000256" key="7">
    <source>
        <dbReference type="ARBA" id="ARBA00022832"/>
    </source>
</evidence>
<dbReference type="OrthoDB" id="517356at2"/>
<evidence type="ECO:0000256" key="10">
    <source>
        <dbReference type="ARBA" id="ARBA00023160"/>
    </source>
</evidence>
<comment type="cofactor">
    <cofactor evidence="1 11">
        <name>Mg(2+)</name>
        <dbReference type="ChEBI" id="CHEBI:18420"/>
    </cofactor>
</comment>
<sequence>MIIGIGIDIIELYRIKRTIERNEKFVPRILTPREQDRYYSLPPNRQIEFLAGRFAVKEAYAKARGTGIGKLSFQDIEISSENGKPVIRSEAPEKIFVSISHSKDYAVAQVIIESLSC</sequence>
<feature type="binding site" evidence="11">
    <location>
        <position position="58"/>
    </location>
    <ligand>
        <name>Mg(2+)</name>
        <dbReference type="ChEBI" id="CHEBI:18420"/>
    </ligand>
</feature>
<keyword evidence="6 11" id="KW-0479">Metal-binding</keyword>
<comment type="catalytic activity">
    <reaction evidence="11">
        <text>apo-[ACP] + CoA = holo-[ACP] + adenosine 3',5'-bisphosphate + H(+)</text>
        <dbReference type="Rhea" id="RHEA:12068"/>
        <dbReference type="Rhea" id="RHEA-COMP:9685"/>
        <dbReference type="Rhea" id="RHEA-COMP:9690"/>
        <dbReference type="ChEBI" id="CHEBI:15378"/>
        <dbReference type="ChEBI" id="CHEBI:29999"/>
        <dbReference type="ChEBI" id="CHEBI:57287"/>
        <dbReference type="ChEBI" id="CHEBI:58343"/>
        <dbReference type="ChEBI" id="CHEBI:64479"/>
        <dbReference type="EC" id="2.7.8.7"/>
    </reaction>
</comment>
<dbReference type="EC" id="2.7.8.7" evidence="11"/>
<comment type="caution">
    <text evidence="13">The sequence shown here is derived from an EMBL/GenBank/DDBJ whole genome shotgun (WGS) entry which is preliminary data.</text>
</comment>
<dbReference type="GO" id="GO:0006633">
    <property type="term" value="P:fatty acid biosynthetic process"/>
    <property type="evidence" value="ECO:0007669"/>
    <property type="project" value="UniProtKB-UniRule"/>
</dbReference>
<evidence type="ECO:0000256" key="5">
    <source>
        <dbReference type="ARBA" id="ARBA00022679"/>
    </source>
</evidence>
<dbReference type="HAMAP" id="MF_00101">
    <property type="entry name" value="AcpS"/>
    <property type="match status" value="1"/>
</dbReference>
<organism evidence="13 14">
    <name type="scientific">Bacillus taeanensis</name>
    <dbReference type="NCBI Taxonomy" id="273032"/>
    <lineage>
        <taxon>Bacteria</taxon>
        <taxon>Bacillati</taxon>
        <taxon>Bacillota</taxon>
        <taxon>Bacilli</taxon>
        <taxon>Bacillales</taxon>
        <taxon>Bacillaceae</taxon>
        <taxon>Bacillus</taxon>
    </lineage>
</organism>
<evidence type="ECO:0000256" key="8">
    <source>
        <dbReference type="ARBA" id="ARBA00022842"/>
    </source>
</evidence>
<evidence type="ECO:0000313" key="13">
    <source>
        <dbReference type="EMBL" id="RBW67842.1"/>
    </source>
</evidence>
<dbReference type="NCBIfam" id="TIGR00516">
    <property type="entry name" value="acpS"/>
    <property type="match status" value="1"/>
</dbReference>
<evidence type="ECO:0000256" key="2">
    <source>
        <dbReference type="ARBA" id="ARBA00010990"/>
    </source>
</evidence>
<comment type="function">
    <text evidence="11">Transfers the 4'-phosphopantetheine moiety from coenzyme A to a Ser of acyl-carrier-protein.</text>
</comment>
<dbReference type="GO" id="GO:0000287">
    <property type="term" value="F:magnesium ion binding"/>
    <property type="evidence" value="ECO:0007669"/>
    <property type="project" value="UniProtKB-UniRule"/>
</dbReference>
<dbReference type="EMBL" id="QOCW01000029">
    <property type="protein sequence ID" value="RBW67842.1"/>
    <property type="molecule type" value="Genomic_DNA"/>
</dbReference>
<feature type="binding site" evidence="11">
    <location>
        <position position="8"/>
    </location>
    <ligand>
        <name>Mg(2+)</name>
        <dbReference type="ChEBI" id="CHEBI:18420"/>
    </ligand>
</feature>
<dbReference type="NCBIfam" id="TIGR00556">
    <property type="entry name" value="pantethn_trn"/>
    <property type="match status" value="1"/>
</dbReference>
<keyword evidence="3 11" id="KW-0963">Cytoplasm</keyword>
<comment type="subcellular location">
    <subcellularLocation>
        <location evidence="11">Cytoplasm</location>
    </subcellularLocation>
</comment>
<evidence type="ECO:0000256" key="6">
    <source>
        <dbReference type="ARBA" id="ARBA00022723"/>
    </source>
</evidence>
<keyword evidence="8 11" id="KW-0460">Magnesium</keyword>
<evidence type="ECO:0000256" key="11">
    <source>
        <dbReference type="HAMAP-Rule" id="MF_00101"/>
    </source>
</evidence>
<evidence type="ECO:0000256" key="4">
    <source>
        <dbReference type="ARBA" id="ARBA00022516"/>
    </source>
</evidence>
<dbReference type="GO" id="GO:0005829">
    <property type="term" value="C:cytosol"/>
    <property type="evidence" value="ECO:0007669"/>
    <property type="project" value="TreeGrafter"/>
</dbReference>
<keyword evidence="9 11" id="KW-0443">Lipid metabolism</keyword>
<feature type="domain" description="4'-phosphopantetheinyl transferase" evidence="12">
    <location>
        <begin position="4"/>
        <end position="109"/>
    </location>
</feature>
<dbReference type="PANTHER" id="PTHR12215:SF10">
    <property type="entry name" value="L-AMINOADIPATE-SEMIALDEHYDE DEHYDROGENASE-PHOSPHOPANTETHEINYL TRANSFERASE"/>
    <property type="match status" value="1"/>
</dbReference>
<dbReference type="AlphaFoldDB" id="A0A366XP00"/>
<dbReference type="InterPro" id="IPR004568">
    <property type="entry name" value="Ppantetheine-prot_Trfase_dom"/>
</dbReference>
<dbReference type="GO" id="GO:0019878">
    <property type="term" value="P:lysine biosynthetic process via aminoadipic acid"/>
    <property type="evidence" value="ECO:0007669"/>
    <property type="project" value="TreeGrafter"/>
</dbReference>
<dbReference type="Proteomes" id="UP000253314">
    <property type="component" value="Unassembled WGS sequence"/>
</dbReference>
<dbReference type="PANTHER" id="PTHR12215">
    <property type="entry name" value="PHOSPHOPANTETHEINE TRANSFERASE"/>
    <property type="match status" value="1"/>
</dbReference>
<dbReference type="SUPFAM" id="SSF56214">
    <property type="entry name" value="4'-phosphopantetheinyl transferase"/>
    <property type="match status" value="1"/>
</dbReference>
<dbReference type="RefSeq" id="WP_113807985.1">
    <property type="nucleotide sequence ID" value="NZ_QOCW01000029.1"/>
</dbReference>